<comment type="caution">
    <text evidence="1">The sequence shown here is derived from an EMBL/GenBank/DDBJ whole genome shotgun (WGS) entry which is preliminary data.</text>
</comment>
<evidence type="ECO:0000313" key="2">
    <source>
        <dbReference type="Proteomes" id="UP001529510"/>
    </source>
</evidence>
<feature type="non-terminal residue" evidence="1">
    <location>
        <position position="191"/>
    </location>
</feature>
<name>A0ABD0MKL0_CIRMR</name>
<organism evidence="1 2">
    <name type="scientific">Cirrhinus mrigala</name>
    <name type="common">Mrigala</name>
    <dbReference type="NCBI Taxonomy" id="683832"/>
    <lineage>
        <taxon>Eukaryota</taxon>
        <taxon>Metazoa</taxon>
        <taxon>Chordata</taxon>
        <taxon>Craniata</taxon>
        <taxon>Vertebrata</taxon>
        <taxon>Euteleostomi</taxon>
        <taxon>Actinopterygii</taxon>
        <taxon>Neopterygii</taxon>
        <taxon>Teleostei</taxon>
        <taxon>Ostariophysi</taxon>
        <taxon>Cypriniformes</taxon>
        <taxon>Cyprinidae</taxon>
        <taxon>Labeoninae</taxon>
        <taxon>Labeonini</taxon>
        <taxon>Cirrhinus</taxon>
    </lineage>
</organism>
<dbReference type="AlphaFoldDB" id="A0ABD0MKL0"/>
<evidence type="ECO:0000313" key="1">
    <source>
        <dbReference type="EMBL" id="KAL0148728.1"/>
    </source>
</evidence>
<accession>A0ABD0MKL0</accession>
<gene>
    <name evidence="1" type="ORF">M9458_055906</name>
</gene>
<sequence length="191" mass="21350">MGKNKPPLPVSELLTNQHSIPNLSFWLLETLRKLGQITSCHVHQVETDYSWALIGSVRLAFNKETAGAYLERTHRIVSNSCLQSVDLQNFTVLHLCSSHILKAVCQSFARKTNNKALKEYATYCFALLINSSSLEEATDVFFDMSILFTSADDTDTVKAAKANLDMKIMQHKPNTTVDEITPQEDDVAENG</sequence>
<proteinExistence type="predicted"/>
<protein>
    <submittedName>
        <fullName evidence="1">Uncharacterized protein</fullName>
    </submittedName>
</protein>
<dbReference type="Proteomes" id="UP001529510">
    <property type="component" value="Unassembled WGS sequence"/>
</dbReference>
<dbReference type="EMBL" id="JAMKFB020000679">
    <property type="protein sequence ID" value="KAL0148728.1"/>
    <property type="molecule type" value="Genomic_DNA"/>
</dbReference>
<reference evidence="1 2" key="1">
    <citation type="submission" date="2024-05" db="EMBL/GenBank/DDBJ databases">
        <title>Genome sequencing and assembly of Indian major carp, Cirrhinus mrigala (Hamilton, 1822).</title>
        <authorList>
            <person name="Mohindra V."/>
            <person name="Chowdhury L.M."/>
            <person name="Lal K."/>
            <person name="Jena J.K."/>
        </authorList>
    </citation>
    <scope>NUCLEOTIDE SEQUENCE [LARGE SCALE GENOMIC DNA]</scope>
    <source>
        <strain evidence="1">CM1030</strain>
        <tissue evidence="1">Blood</tissue>
    </source>
</reference>
<keyword evidence="2" id="KW-1185">Reference proteome</keyword>